<feature type="domain" description="Arginine repressor DNA-binding" evidence="10">
    <location>
        <begin position="1"/>
        <end position="68"/>
    </location>
</feature>
<dbReference type="InterPro" id="IPR020899">
    <property type="entry name" value="Arg_repress_C"/>
</dbReference>
<evidence type="ECO:0000313" key="13">
    <source>
        <dbReference type="Proteomes" id="UP001442841"/>
    </source>
</evidence>
<comment type="function">
    <text evidence="8">Regulates arginine biosynthesis genes.</text>
</comment>
<evidence type="ECO:0000259" key="10">
    <source>
        <dbReference type="Pfam" id="PF01316"/>
    </source>
</evidence>
<keyword evidence="8" id="KW-0055">Arginine biosynthesis</keyword>
<keyword evidence="7 8" id="KW-0804">Transcription</keyword>
<dbReference type="SUPFAM" id="SSF55252">
    <property type="entry name" value="C-terminal domain of arginine repressor"/>
    <property type="match status" value="1"/>
</dbReference>
<dbReference type="SUPFAM" id="SSF46785">
    <property type="entry name" value="Winged helix' DNA-binding domain"/>
    <property type="match status" value="1"/>
</dbReference>
<dbReference type="InterPro" id="IPR001669">
    <property type="entry name" value="Arg_repress"/>
</dbReference>
<gene>
    <name evidence="8" type="primary">argR</name>
    <name evidence="12" type="ORF">AADG42_12235</name>
</gene>
<dbReference type="Gene3D" id="3.30.1360.40">
    <property type="match status" value="1"/>
</dbReference>
<keyword evidence="6 8" id="KW-0238">DNA-binding</keyword>
<dbReference type="NCBIfam" id="NF002880">
    <property type="entry name" value="PRK03341.1"/>
    <property type="match status" value="1"/>
</dbReference>
<dbReference type="NCBIfam" id="TIGR01529">
    <property type="entry name" value="argR_whole"/>
    <property type="match status" value="1"/>
</dbReference>
<keyword evidence="5 8" id="KW-0805">Transcription regulation</keyword>
<organism evidence="12 13">
    <name type="scientific">Ammonicoccus fulvus</name>
    <dbReference type="NCBI Taxonomy" id="3138240"/>
    <lineage>
        <taxon>Bacteria</taxon>
        <taxon>Bacillati</taxon>
        <taxon>Actinomycetota</taxon>
        <taxon>Actinomycetes</taxon>
        <taxon>Propionibacteriales</taxon>
        <taxon>Propionibacteriaceae</taxon>
        <taxon>Ammonicoccus</taxon>
    </lineage>
</organism>
<keyword evidence="4 8" id="KW-0678">Repressor</keyword>
<dbReference type="Gene3D" id="1.10.10.10">
    <property type="entry name" value="Winged helix-like DNA-binding domain superfamily/Winged helix DNA-binding domain"/>
    <property type="match status" value="1"/>
</dbReference>
<evidence type="ECO:0000259" key="11">
    <source>
        <dbReference type="Pfam" id="PF02863"/>
    </source>
</evidence>
<dbReference type="HAMAP" id="MF_00173">
    <property type="entry name" value="Arg_repressor"/>
    <property type="match status" value="1"/>
</dbReference>
<protein>
    <recommendedName>
        <fullName evidence="8 9">Arginine repressor</fullName>
    </recommendedName>
</protein>
<dbReference type="RefSeq" id="WP_425309492.1">
    <property type="nucleotide sequence ID" value="NZ_CP154795.1"/>
</dbReference>
<dbReference type="Proteomes" id="UP001442841">
    <property type="component" value="Chromosome"/>
</dbReference>
<evidence type="ECO:0000256" key="3">
    <source>
        <dbReference type="ARBA" id="ARBA00022490"/>
    </source>
</evidence>
<keyword evidence="13" id="KW-1185">Reference proteome</keyword>
<keyword evidence="3 8" id="KW-0963">Cytoplasm</keyword>
<comment type="subcellular location">
    <subcellularLocation>
        <location evidence="1 8">Cytoplasm</location>
    </subcellularLocation>
</comment>
<evidence type="ECO:0000256" key="7">
    <source>
        <dbReference type="ARBA" id="ARBA00023163"/>
    </source>
</evidence>
<dbReference type="Pfam" id="PF01316">
    <property type="entry name" value="Arg_repressor"/>
    <property type="match status" value="1"/>
</dbReference>
<sequence>MTRTARLATITELISAGEIRSQTELADLLAERGIRVSQGTVSKDLLELGATRIRAMDGSLVYAVPGEGGDRSAQAGVSLAADQRLARLCVELLVSAEASANLTILRTPPGAAQYLASAVDRAAWPSILGTIAGDDTVMVITREPDGGAEVADRLLDLSDPRADHDRGQD</sequence>
<evidence type="ECO:0000256" key="1">
    <source>
        <dbReference type="ARBA" id="ARBA00004496"/>
    </source>
</evidence>
<evidence type="ECO:0000256" key="9">
    <source>
        <dbReference type="NCBIfam" id="TIGR01529"/>
    </source>
</evidence>
<accession>A0ABZ3FPP3</accession>
<evidence type="ECO:0000256" key="4">
    <source>
        <dbReference type="ARBA" id="ARBA00022491"/>
    </source>
</evidence>
<comment type="pathway">
    <text evidence="8">Amino-acid biosynthesis; L-arginine biosynthesis [regulation].</text>
</comment>
<dbReference type="InterPro" id="IPR036388">
    <property type="entry name" value="WH-like_DNA-bd_sf"/>
</dbReference>
<comment type="similarity">
    <text evidence="2 8">Belongs to the ArgR family.</text>
</comment>
<evidence type="ECO:0000313" key="12">
    <source>
        <dbReference type="EMBL" id="XAN08036.1"/>
    </source>
</evidence>
<dbReference type="PRINTS" id="PR01467">
    <property type="entry name" value="ARGREPRESSOR"/>
</dbReference>
<reference evidence="12 13" key="1">
    <citation type="submission" date="2024-04" db="EMBL/GenBank/DDBJ databases">
        <title>Isolation of an actinomycete strain from pig manure.</title>
        <authorList>
            <person name="Gong T."/>
            <person name="Yu Z."/>
            <person name="An M."/>
            <person name="Wei C."/>
            <person name="Yang W."/>
            <person name="Liu L."/>
        </authorList>
    </citation>
    <scope>NUCLEOTIDE SEQUENCE [LARGE SCALE GENOMIC DNA]</scope>
    <source>
        <strain evidence="12 13">ZF39</strain>
    </source>
</reference>
<dbReference type="Pfam" id="PF02863">
    <property type="entry name" value="Arg_repressor_C"/>
    <property type="match status" value="1"/>
</dbReference>
<dbReference type="EMBL" id="CP154795">
    <property type="protein sequence ID" value="XAN08036.1"/>
    <property type="molecule type" value="Genomic_DNA"/>
</dbReference>
<feature type="domain" description="Arginine repressor C-terminal" evidence="11">
    <location>
        <begin position="91"/>
        <end position="155"/>
    </location>
</feature>
<dbReference type="PANTHER" id="PTHR34471">
    <property type="entry name" value="ARGININE REPRESSOR"/>
    <property type="match status" value="1"/>
</dbReference>
<dbReference type="InterPro" id="IPR036251">
    <property type="entry name" value="Arg_repress_C_sf"/>
</dbReference>
<dbReference type="InterPro" id="IPR036390">
    <property type="entry name" value="WH_DNA-bd_sf"/>
</dbReference>
<name>A0ABZ3FPP3_9ACTN</name>
<evidence type="ECO:0000256" key="8">
    <source>
        <dbReference type="HAMAP-Rule" id="MF_00173"/>
    </source>
</evidence>
<keyword evidence="8" id="KW-0028">Amino-acid biosynthesis</keyword>
<evidence type="ECO:0000256" key="6">
    <source>
        <dbReference type="ARBA" id="ARBA00023125"/>
    </source>
</evidence>
<evidence type="ECO:0000256" key="2">
    <source>
        <dbReference type="ARBA" id="ARBA00008316"/>
    </source>
</evidence>
<evidence type="ECO:0000256" key="5">
    <source>
        <dbReference type="ARBA" id="ARBA00023015"/>
    </source>
</evidence>
<dbReference type="PANTHER" id="PTHR34471:SF1">
    <property type="entry name" value="ARGININE REPRESSOR"/>
    <property type="match status" value="1"/>
</dbReference>
<dbReference type="InterPro" id="IPR020900">
    <property type="entry name" value="Arg_repress_DNA-bd"/>
</dbReference>
<proteinExistence type="inferred from homology"/>